<evidence type="ECO:0000313" key="2">
    <source>
        <dbReference type="Proteomes" id="UP000322699"/>
    </source>
</evidence>
<protein>
    <recommendedName>
        <fullName evidence="3">HMA domain-containing protein</fullName>
    </recommendedName>
</protein>
<name>A0A5B1CIU0_9BACT</name>
<gene>
    <name evidence="1" type="ORF">LF1_36210</name>
</gene>
<dbReference type="OrthoDB" id="291224at2"/>
<dbReference type="InterPro" id="IPR036163">
    <property type="entry name" value="HMA_dom_sf"/>
</dbReference>
<dbReference type="Gene3D" id="3.30.70.100">
    <property type="match status" value="1"/>
</dbReference>
<reference evidence="1 2" key="1">
    <citation type="submission" date="2019-08" db="EMBL/GenBank/DDBJ databases">
        <title>Deep-cultivation of Planctomycetes and their phenomic and genomic characterization uncovers novel biology.</title>
        <authorList>
            <person name="Wiegand S."/>
            <person name="Jogler M."/>
            <person name="Boedeker C."/>
            <person name="Pinto D."/>
            <person name="Vollmers J."/>
            <person name="Rivas-Marin E."/>
            <person name="Kohn T."/>
            <person name="Peeters S.H."/>
            <person name="Heuer A."/>
            <person name="Rast P."/>
            <person name="Oberbeckmann S."/>
            <person name="Bunk B."/>
            <person name="Jeske O."/>
            <person name="Meyerdierks A."/>
            <person name="Storesund J.E."/>
            <person name="Kallscheuer N."/>
            <person name="Luecker S."/>
            <person name="Lage O.M."/>
            <person name="Pohl T."/>
            <person name="Merkel B.J."/>
            <person name="Hornburger P."/>
            <person name="Mueller R.-W."/>
            <person name="Bruemmer F."/>
            <person name="Labrenz M."/>
            <person name="Spormann A.M."/>
            <person name="Op Den Camp H."/>
            <person name="Overmann J."/>
            <person name="Amann R."/>
            <person name="Jetten M.S.M."/>
            <person name="Mascher T."/>
            <person name="Medema M.H."/>
            <person name="Devos D.P."/>
            <person name="Kaster A.-K."/>
            <person name="Ovreas L."/>
            <person name="Rohde M."/>
            <person name="Galperin M.Y."/>
            <person name="Jogler C."/>
        </authorList>
    </citation>
    <scope>NUCLEOTIDE SEQUENCE [LARGE SCALE GENOMIC DNA]</scope>
    <source>
        <strain evidence="1 2">LF1</strain>
    </source>
</reference>
<proteinExistence type="predicted"/>
<dbReference type="EMBL" id="VRLW01000001">
    <property type="protein sequence ID" value="KAA1261077.1"/>
    <property type="molecule type" value="Genomic_DNA"/>
</dbReference>
<dbReference type="AlphaFoldDB" id="A0A5B1CIU0"/>
<evidence type="ECO:0000313" key="1">
    <source>
        <dbReference type="EMBL" id="KAA1261077.1"/>
    </source>
</evidence>
<evidence type="ECO:0008006" key="3">
    <source>
        <dbReference type="Google" id="ProtNLM"/>
    </source>
</evidence>
<sequence length="126" mass="13145">MRGLVYGIAAVAAVGIMIAIANTGGPESVDPAASATSVSADAVTMEEAGTLTLAVPEMHCSFSCFPRVKETLEKNEAVEQVVLGPQKVEGTLDNRQVVVQYKAGFAVDNALKMLATEGFTDSQLVK</sequence>
<keyword evidence="2" id="KW-1185">Reference proteome</keyword>
<dbReference type="SUPFAM" id="SSF55008">
    <property type="entry name" value="HMA, heavy metal-associated domain"/>
    <property type="match status" value="1"/>
</dbReference>
<dbReference type="GO" id="GO:0046872">
    <property type="term" value="F:metal ion binding"/>
    <property type="evidence" value="ECO:0007669"/>
    <property type="project" value="InterPro"/>
</dbReference>
<accession>A0A5B1CIU0</accession>
<dbReference type="Proteomes" id="UP000322699">
    <property type="component" value="Unassembled WGS sequence"/>
</dbReference>
<comment type="caution">
    <text evidence="1">The sequence shown here is derived from an EMBL/GenBank/DDBJ whole genome shotgun (WGS) entry which is preliminary data.</text>
</comment>
<organism evidence="1 2">
    <name type="scientific">Rubripirellula obstinata</name>
    <dbReference type="NCBI Taxonomy" id="406547"/>
    <lineage>
        <taxon>Bacteria</taxon>
        <taxon>Pseudomonadati</taxon>
        <taxon>Planctomycetota</taxon>
        <taxon>Planctomycetia</taxon>
        <taxon>Pirellulales</taxon>
        <taxon>Pirellulaceae</taxon>
        <taxon>Rubripirellula</taxon>
    </lineage>
</organism>
<dbReference type="RefSeq" id="WP_068258180.1">
    <property type="nucleotide sequence ID" value="NZ_LWSK01000003.1"/>
</dbReference>